<sequence>MFGRTPRQLLGINRNFLRRAADPQDANTKMRTGPNYTGITAAIIGVGTAYWAFSLYEDKGAKK</sequence>
<organism evidence="2 3">
    <name type="scientific">Circinella minor</name>
    <dbReference type="NCBI Taxonomy" id="1195481"/>
    <lineage>
        <taxon>Eukaryota</taxon>
        <taxon>Fungi</taxon>
        <taxon>Fungi incertae sedis</taxon>
        <taxon>Mucoromycota</taxon>
        <taxon>Mucoromycotina</taxon>
        <taxon>Mucoromycetes</taxon>
        <taxon>Mucorales</taxon>
        <taxon>Lichtheimiaceae</taxon>
        <taxon>Circinella</taxon>
    </lineage>
</organism>
<evidence type="ECO:0000313" key="3">
    <source>
        <dbReference type="Proteomes" id="UP000646827"/>
    </source>
</evidence>
<proteinExistence type="predicted"/>
<feature type="non-terminal residue" evidence="2">
    <location>
        <position position="1"/>
    </location>
</feature>
<dbReference type="Proteomes" id="UP000646827">
    <property type="component" value="Unassembled WGS sequence"/>
</dbReference>
<keyword evidence="3" id="KW-1185">Reference proteome</keyword>
<evidence type="ECO:0000256" key="1">
    <source>
        <dbReference type="SAM" id="Phobius"/>
    </source>
</evidence>
<gene>
    <name evidence="2" type="ORF">INT45_008555</name>
</gene>
<comment type="caution">
    <text evidence="2">The sequence shown here is derived from an EMBL/GenBank/DDBJ whole genome shotgun (WGS) entry which is preliminary data.</text>
</comment>
<reference evidence="2 3" key="1">
    <citation type="submission" date="2020-12" db="EMBL/GenBank/DDBJ databases">
        <title>Metabolic potential, ecology and presence of endohyphal bacteria is reflected in genomic diversity of Mucoromycotina.</title>
        <authorList>
            <person name="Muszewska A."/>
            <person name="Okrasinska A."/>
            <person name="Steczkiewicz K."/>
            <person name="Drgas O."/>
            <person name="Orlowska M."/>
            <person name="Perlinska-Lenart U."/>
            <person name="Aleksandrzak-Piekarczyk T."/>
            <person name="Szatraj K."/>
            <person name="Zielenkiewicz U."/>
            <person name="Pilsyk S."/>
            <person name="Malc E."/>
            <person name="Mieczkowski P."/>
            <person name="Kruszewska J.S."/>
            <person name="Biernat P."/>
            <person name="Pawlowska J."/>
        </authorList>
    </citation>
    <scope>NUCLEOTIDE SEQUENCE [LARGE SCALE GENOMIC DNA]</scope>
    <source>
        <strain evidence="2 3">CBS 142.35</strain>
    </source>
</reference>
<name>A0A8H7S0G7_9FUNG</name>
<dbReference type="OrthoDB" id="2215121at2759"/>
<accession>A0A8H7S0G7</accession>
<keyword evidence="1" id="KW-0812">Transmembrane</keyword>
<dbReference type="AlphaFoldDB" id="A0A8H7S0G7"/>
<keyword evidence="1" id="KW-1133">Transmembrane helix</keyword>
<protein>
    <submittedName>
        <fullName evidence="2">Uncharacterized protein</fullName>
    </submittedName>
</protein>
<dbReference type="EMBL" id="JAEPRB010000159">
    <property type="protein sequence ID" value="KAG2219918.1"/>
    <property type="molecule type" value="Genomic_DNA"/>
</dbReference>
<keyword evidence="1" id="KW-0472">Membrane</keyword>
<feature type="transmembrane region" description="Helical" evidence="1">
    <location>
        <begin position="36"/>
        <end position="56"/>
    </location>
</feature>
<evidence type="ECO:0000313" key="2">
    <source>
        <dbReference type="EMBL" id="KAG2219918.1"/>
    </source>
</evidence>